<dbReference type="Pfam" id="PF03489">
    <property type="entry name" value="SapB_2"/>
    <property type="match status" value="1"/>
</dbReference>
<accession>A0ABD6ERE1</accession>
<reference evidence="4 5" key="1">
    <citation type="submission" date="2024-08" db="EMBL/GenBank/DDBJ databases">
        <title>Gnathostoma spinigerum genome.</title>
        <authorList>
            <person name="Gonzalez-Bertolin B."/>
            <person name="Monzon S."/>
            <person name="Zaballos A."/>
            <person name="Jimenez P."/>
            <person name="Dekumyoy P."/>
            <person name="Varona S."/>
            <person name="Cuesta I."/>
            <person name="Sumanam S."/>
            <person name="Adisakwattana P."/>
            <person name="Gasser R.B."/>
            <person name="Hernandez-Gonzalez A."/>
            <person name="Young N.D."/>
            <person name="Perteguer M.J."/>
        </authorList>
    </citation>
    <scope>NUCLEOTIDE SEQUENCE [LARGE SCALE GENOMIC DNA]</scope>
    <source>
        <strain evidence="4">AL3</strain>
        <tissue evidence="4">Liver</tissue>
    </source>
</reference>
<dbReference type="SUPFAM" id="SSF47862">
    <property type="entry name" value="Saposin"/>
    <property type="match status" value="2"/>
</dbReference>
<dbReference type="Gene3D" id="1.10.225.10">
    <property type="entry name" value="Saposin-like"/>
    <property type="match status" value="2"/>
</dbReference>
<dbReference type="PROSITE" id="PS50015">
    <property type="entry name" value="SAP_B"/>
    <property type="match status" value="1"/>
</dbReference>
<proteinExistence type="predicted"/>
<dbReference type="InterPro" id="IPR011001">
    <property type="entry name" value="Saposin-like"/>
</dbReference>
<keyword evidence="5" id="KW-1185">Reference proteome</keyword>
<keyword evidence="2" id="KW-0325">Glycoprotein</keyword>
<organism evidence="4 5">
    <name type="scientific">Gnathostoma spinigerum</name>
    <dbReference type="NCBI Taxonomy" id="75299"/>
    <lineage>
        <taxon>Eukaryota</taxon>
        <taxon>Metazoa</taxon>
        <taxon>Ecdysozoa</taxon>
        <taxon>Nematoda</taxon>
        <taxon>Chromadorea</taxon>
        <taxon>Rhabditida</taxon>
        <taxon>Spirurina</taxon>
        <taxon>Gnathostomatomorpha</taxon>
        <taxon>Gnathostomatoidea</taxon>
        <taxon>Gnathostomatidae</taxon>
        <taxon>Gnathostoma</taxon>
    </lineage>
</organism>
<dbReference type="AlphaFoldDB" id="A0ABD6ERE1"/>
<evidence type="ECO:0000256" key="2">
    <source>
        <dbReference type="ARBA" id="ARBA00023180"/>
    </source>
</evidence>
<gene>
    <name evidence="4" type="ORF">AB6A40_005956</name>
</gene>
<dbReference type="InterPro" id="IPR007856">
    <property type="entry name" value="SapB_1"/>
</dbReference>
<dbReference type="SMART" id="SM00741">
    <property type="entry name" value="SapB"/>
    <property type="match status" value="2"/>
</dbReference>
<dbReference type="EMBL" id="JBGFUD010003988">
    <property type="protein sequence ID" value="MFH4979247.1"/>
    <property type="molecule type" value="Genomic_DNA"/>
</dbReference>
<comment type="caution">
    <text evidence="4">The sequence shown here is derived from an EMBL/GenBank/DDBJ whole genome shotgun (WGS) entry which is preliminary data.</text>
</comment>
<name>A0ABD6ERE1_9BILA</name>
<sequence length="186" mass="21803">MQDKHKIEELKTILRFMCHETTYVEECKAFVNELDAFIAKLLPYLADQEKVCQHFHMCSNLEINQYHRIAVLYAQRYESRLNGMTDLLCDECQFASKELKEMVENEETRQKVKRFLTEDICSHLGKLQGSCNIMVEQFVPQIFDELDKLLVNSKQFCAELGLCPARMFGSFSESEEHLRTLSRFGI</sequence>
<dbReference type="Pfam" id="PF05184">
    <property type="entry name" value="SapB_1"/>
    <property type="match status" value="1"/>
</dbReference>
<evidence type="ECO:0000259" key="3">
    <source>
        <dbReference type="PROSITE" id="PS50015"/>
    </source>
</evidence>
<dbReference type="InterPro" id="IPR051428">
    <property type="entry name" value="Sphingo_Act-Surfact_Prot"/>
</dbReference>
<dbReference type="InterPro" id="IPR008139">
    <property type="entry name" value="SaposinB_dom"/>
</dbReference>
<evidence type="ECO:0000256" key="1">
    <source>
        <dbReference type="ARBA" id="ARBA00023157"/>
    </source>
</evidence>
<protein>
    <recommendedName>
        <fullName evidence="3">Saposin B-type domain-containing protein</fullName>
    </recommendedName>
</protein>
<keyword evidence="1" id="KW-1015">Disulfide bond</keyword>
<dbReference type="PANTHER" id="PTHR11480">
    <property type="entry name" value="SAPOSIN-RELATED"/>
    <property type="match status" value="1"/>
</dbReference>
<evidence type="ECO:0000313" key="4">
    <source>
        <dbReference type="EMBL" id="MFH4979247.1"/>
    </source>
</evidence>
<dbReference type="PANTHER" id="PTHR11480:SF3">
    <property type="entry name" value="BCDNA.GH08312"/>
    <property type="match status" value="1"/>
</dbReference>
<evidence type="ECO:0000313" key="5">
    <source>
        <dbReference type="Proteomes" id="UP001608902"/>
    </source>
</evidence>
<dbReference type="Proteomes" id="UP001608902">
    <property type="component" value="Unassembled WGS sequence"/>
</dbReference>
<dbReference type="InterPro" id="IPR008138">
    <property type="entry name" value="SapB_2"/>
</dbReference>
<feature type="domain" description="Saposin B-type" evidence="3">
    <location>
        <begin position="85"/>
        <end position="167"/>
    </location>
</feature>